<gene>
    <name evidence="8" type="primary">LOC106767874</name>
</gene>
<dbReference type="STRING" id="3916.A0A1S3UQV7"/>
<evidence type="ECO:0000256" key="4">
    <source>
        <dbReference type="SAM" id="Coils"/>
    </source>
</evidence>
<reference evidence="8" key="2">
    <citation type="submission" date="2025-08" db="UniProtKB">
        <authorList>
            <consortium name="RefSeq"/>
        </authorList>
    </citation>
    <scope>IDENTIFICATION</scope>
    <source>
        <tissue evidence="8">Leaf</tissue>
    </source>
</reference>
<protein>
    <submittedName>
        <fullName evidence="8">VQ motif-containing protein 31 isoform X1</fullName>
    </submittedName>
</protein>
<dbReference type="InterPro" id="IPR008889">
    <property type="entry name" value="VQ"/>
</dbReference>
<organism evidence="7 8">
    <name type="scientific">Vigna radiata var. radiata</name>
    <name type="common">Mung bean</name>
    <name type="synonym">Phaseolus aureus</name>
    <dbReference type="NCBI Taxonomy" id="3916"/>
    <lineage>
        <taxon>Eukaryota</taxon>
        <taxon>Viridiplantae</taxon>
        <taxon>Streptophyta</taxon>
        <taxon>Embryophyta</taxon>
        <taxon>Tracheophyta</taxon>
        <taxon>Spermatophyta</taxon>
        <taxon>Magnoliopsida</taxon>
        <taxon>eudicotyledons</taxon>
        <taxon>Gunneridae</taxon>
        <taxon>Pentapetalae</taxon>
        <taxon>rosids</taxon>
        <taxon>fabids</taxon>
        <taxon>Fabales</taxon>
        <taxon>Fabaceae</taxon>
        <taxon>Papilionoideae</taxon>
        <taxon>50 kb inversion clade</taxon>
        <taxon>NPAAA clade</taxon>
        <taxon>indigoferoid/millettioid clade</taxon>
        <taxon>Phaseoleae</taxon>
        <taxon>Vigna</taxon>
    </lineage>
</organism>
<evidence type="ECO:0000256" key="2">
    <source>
        <dbReference type="ARBA" id="ARBA00022553"/>
    </source>
</evidence>
<feature type="domain" description="VQ" evidence="6">
    <location>
        <begin position="50"/>
        <end position="74"/>
    </location>
</feature>
<dbReference type="Pfam" id="PF05678">
    <property type="entry name" value="VQ"/>
    <property type="match status" value="1"/>
</dbReference>
<feature type="region of interest" description="Disordered" evidence="5">
    <location>
        <begin position="69"/>
        <end position="148"/>
    </location>
</feature>
<evidence type="ECO:0000256" key="5">
    <source>
        <dbReference type="SAM" id="MobiDB-lite"/>
    </source>
</evidence>
<dbReference type="GeneID" id="106767874"/>
<name>A0A1S3UQV7_VIGRR</name>
<dbReference type="InterPro" id="IPR039611">
    <property type="entry name" value="VQ_4/11/13/19/31/33"/>
</dbReference>
<keyword evidence="2" id="KW-0597">Phosphoprotein</keyword>
<evidence type="ECO:0000259" key="6">
    <source>
        <dbReference type="Pfam" id="PF05678"/>
    </source>
</evidence>
<feature type="compositionally biased region" description="Low complexity" evidence="5">
    <location>
        <begin position="120"/>
        <end position="148"/>
    </location>
</feature>
<keyword evidence="3" id="KW-0539">Nucleus</keyword>
<evidence type="ECO:0000256" key="3">
    <source>
        <dbReference type="ARBA" id="ARBA00023242"/>
    </source>
</evidence>
<keyword evidence="7" id="KW-1185">Reference proteome</keyword>
<sequence length="219" mass="24131">MLSTEQKTFGFLILKGDNMLSDCNSHCQSVVMRMEKPTIHGEASDCKPLTTFVQTNSDAFREVVQRLTGPPEASAGKVGESAKVSTMKRTTSKLHERRKSMKPKLEIVKPVLHLKTGACSSPSKSRSSSFPPSPGSGSSSLLQSPTTPSTLLSHLTIMESEKKEESMMAELNTEEEEKAIKERRFYLHPSPRSKPGYSDPELLILFPLASAKASEKLEF</sequence>
<dbReference type="GO" id="GO:0005634">
    <property type="term" value="C:nucleus"/>
    <property type="evidence" value="ECO:0007669"/>
    <property type="project" value="UniProtKB-SubCell"/>
</dbReference>
<proteinExistence type="predicted"/>
<comment type="subcellular location">
    <subcellularLocation>
        <location evidence="1">Nucleus</location>
    </subcellularLocation>
</comment>
<dbReference type="PANTHER" id="PTHR33402">
    <property type="entry name" value="VQ MOTIF-CONTAINING PROTEIN 11-LIKE"/>
    <property type="match status" value="1"/>
</dbReference>
<feature type="compositionally biased region" description="Basic residues" evidence="5">
    <location>
        <begin position="90"/>
        <end position="102"/>
    </location>
</feature>
<dbReference type="PANTHER" id="PTHR33402:SF22">
    <property type="entry name" value="VQ MOTIF-CONTAINING PROTEIN 31"/>
    <property type="match status" value="1"/>
</dbReference>
<dbReference type="OrthoDB" id="783357at2759"/>
<keyword evidence="4" id="KW-0175">Coiled coil</keyword>
<reference evidence="7" key="1">
    <citation type="journal article" date="2014" name="Nat. Commun.">
        <title>Genome sequence of mungbean and insights into evolution within Vigna species.</title>
        <authorList>
            <person name="Kang Y.J."/>
            <person name="Kim S.K."/>
            <person name="Kim M.Y."/>
            <person name="Lestari P."/>
            <person name="Kim K.H."/>
            <person name="Ha B.K."/>
            <person name="Jun T.H."/>
            <person name="Hwang W.J."/>
            <person name="Lee T."/>
            <person name="Lee J."/>
            <person name="Shim S."/>
            <person name="Yoon M.Y."/>
            <person name="Jang Y.E."/>
            <person name="Han K.S."/>
            <person name="Taeprayoon P."/>
            <person name="Yoon N."/>
            <person name="Somta P."/>
            <person name="Tanya P."/>
            <person name="Kim K.S."/>
            <person name="Gwag J.G."/>
            <person name="Moon J.K."/>
            <person name="Lee Y.H."/>
            <person name="Park B.S."/>
            <person name="Bombarely A."/>
            <person name="Doyle J.J."/>
            <person name="Jackson S.A."/>
            <person name="Schafleitner R."/>
            <person name="Srinives P."/>
            <person name="Varshney R.K."/>
            <person name="Lee S.H."/>
        </authorList>
    </citation>
    <scope>NUCLEOTIDE SEQUENCE [LARGE SCALE GENOMIC DNA]</scope>
    <source>
        <strain evidence="7">cv. VC1973A</strain>
    </source>
</reference>
<evidence type="ECO:0000256" key="1">
    <source>
        <dbReference type="ARBA" id="ARBA00004123"/>
    </source>
</evidence>
<dbReference type="Proteomes" id="UP000087766">
    <property type="component" value="Chromosome 7"/>
</dbReference>
<evidence type="ECO:0000313" key="8">
    <source>
        <dbReference type="RefSeq" id="XP_014508319.2"/>
    </source>
</evidence>
<accession>A0A1S3UQV7</accession>
<feature type="coiled-coil region" evidence="4">
    <location>
        <begin position="157"/>
        <end position="184"/>
    </location>
</feature>
<dbReference type="AlphaFoldDB" id="A0A1S3UQV7"/>
<evidence type="ECO:0000313" key="7">
    <source>
        <dbReference type="Proteomes" id="UP000087766"/>
    </source>
</evidence>
<dbReference type="RefSeq" id="XP_014508319.2">
    <property type="nucleotide sequence ID" value="XM_014652833.2"/>
</dbReference>